<organism evidence="1 2">
    <name type="scientific">Giardia intestinalis (strain P15)</name>
    <name type="common">Giardia lamblia</name>
    <dbReference type="NCBI Taxonomy" id="658858"/>
    <lineage>
        <taxon>Eukaryota</taxon>
        <taxon>Metamonada</taxon>
        <taxon>Diplomonadida</taxon>
        <taxon>Hexamitidae</taxon>
        <taxon>Giardiinae</taxon>
        <taxon>Giardia</taxon>
    </lineage>
</organism>
<dbReference type="OMA" id="FVPRGCT"/>
<accession>E1EZI1</accession>
<dbReference type="OrthoDB" id="10253367at2759"/>
<dbReference type="EMBL" id="ACVC01000096">
    <property type="protein sequence ID" value="EFO64439.1"/>
    <property type="molecule type" value="Genomic_DNA"/>
</dbReference>
<dbReference type="Proteomes" id="UP000008974">
    <property type="component" value="Unassembled WGS sequence"/>
</dbReference>
<evidence type="ECO:0000313" key="1">
    <source>
        <dbReference type="EMBL" id="EFO64439.1"/>
    </source>
</evidence>
<proteinExistence type="predicted"/>
<dbReference type="VEuPathDB" id="GiardiaDB:GLP15_895"/>
<gene>
    <name evidence="1" type="ORF">GLP15_895</name>
</gene>
<sequence length="193" mass="20923">MRKTLSMHSMHALLRVFDSISEDGPSLYREFFDATVHHFSEDSLPGSGSPIVGALSSSSYEPYRKPVTPTTPSIGINTESSSPPKAWSSLLRYIASLRLSRPPKPWHRGTWSGICIGDTGILTIDLFSSPQEVDPSALASVVASEMAVYDIVCLLIHARDRGICRFVPRGCTIGVCASVGEAETFLRCLFGGC</sequence>
<comment type="caution">
    <text evidence="1">The sequence shown here is derived from an EMBL/GenBank/DDBJ whole genome shotgun (WGS) entry which is preliminary data.</text>
</comment>
<name>E1EZI1_GIAIA</name>
<reference evidence="1 2" key="1">
    <citation type="journal article" date="2010" name="BMC Genomics">
        <title>Genome analysis and comparative genomics of a Giardia intestinalis assemblage E isolate.</title>
        <authorList>
            <person name="Jerlstrom-Hultqvist J."/>
            <person name="Franzen O."/>
            <person name="Ankarklev J."/>
            <person name="Xu F."/>
            <person name="Nohynkova E."/>
            <person name="Andersson J.O."/>
            <person name="Svard S.G."/>
            <person name="Andersson B."/>
        </authorList>
    </citation>
    <scope>NUCLEOTIDE SEQUENCE [LARGE SCALE GENOMIC DNA]</scope>
    <source>
        <strain evidence="1 2">P15</strain>
    </source>
</reference>
<evidence type="ECO:0000313" key="2">
    <source>
        <dbReference type="Proteomes" id="UP000008974"/>
    </source>
</evidence>
<protein>
    <submittedName>
        <fullName evidence="1">Uncharacterized protein</fullName>
    </submittedName>
</protein>
<dbReference type="AlphaFoldDB" id="E1EZI1"/>